<dbReference type="InterPro" id="IPR051788">
    <property type="entry name" value="MFS_Transporter"/>
</dbReference>
<feature type="transmembrane region" description="Helical" evidence="5">
    <location>
        <begin position="338"/>
        <end position="359"/>
    </location>
</feature>
<feature type="transmembrane region" description="Helical" evidence="5">
    <location>
        <begin position="365"/>
        <end position="383"/>
    </location>
</feature>
<dbReference type="Proteomes" id="UP000242447">
    <property type="component" value="Chromosome"/>
</dbReference>
<dbReference type="Pfam" id="PF07690">
    <property type="entry name" value="MFS_1"/>
    <property type="match status" value="1"/>
</dbReference>
<evidence type="ECO:0000313" key="7">
    <source>
        <dbReference type="Proteomes" id="UP000242447"/>
    </source>
</evidence>
<keyword evidence="2 5" id="KW-0812">Transmembrane</keyword>
<sequence>MTGVAQNLPYWTIMPVIIAPAIIFGCNALLFVSLFTRLPDLAAHLSLDKGALGTVILCSGIGGVLSTTVAGRIVARLTPPVASIIGIIIMAACVFSMTYASVPVLALLFFIMGANNTILEVAQNLVSLRIEEDTGRKVLARSHGFWSAGMIVGSAISAGMTNAHISPQLHIGAMGVLAIALCCVIVPLFAPRNWPVAAPVETRKRRITLPNKAIFLLCLTIWGLVLLEGAAYDWGVFFLREVNLFSPAVASLVYGAMSVSMFIMRMTGDSLRARVSDGAILRGAAVAGFLAVVLLLVGRSVPVATIAMLLMGVSAAMVFPVAVAIANGRSGLDGGDGIAALSATLTLAHIGVPPLMGFIAEGAGLPFVFGILLLPIALTFVLAPRVAGRS</sequence>
<keyword evidence="4 5" id="KW-0472">Membrane</keyword>
<feature type="transmembrane region" description="Helical" evidence="5">
    <location>
        <begin position="145"/>
        <end position="165"/>
    </location>
</feature>
<dbReference type="InterPro" id="IPR036259">
    <property type="entry name" value="MFS_trans_sf"/>
</dbReference>
<gene>
    <name evidence="6" type="ORF">BVG79_00815</name>
</gene>
<name>A0A1W6NYR5_9RHOB</name>
<protein>
    <submittedName>
        <fullName evidence="6">Major facilitator superfamily MFS_1</fullName>
    </submittedName>
</protein>
<feature type="transmembrane region" description="Helical" evidence="5">
    <location>
        <begin position="303"/>
        <end position="326"/>
    </location>
</feature>
<keyword evidence="7" id="KW-1185">Reference proteome</keyword>
<dbReference type="Gene3D" id="1.20.1250.20">
    <property type="entry name" value="MFS general substrate transporter like domains"/>
    <property type="match status" value="2"/>
</dbReference>
<dbReference type="CDD" id="cd17393">
    <property type="entry name" value="MFS_MosC_like"/>
    <property type="match status" value="1"/>
</dbReference>
<feature type="transmembrane region" description="Helical" evidence="5">
    <location>
        <begin position="50"/>
        <end position="75"/>
    </location>
</feature>
<feature type="transmembrane region" description="Helical" evidence="5">
    <location>
        <begin position="81"/>
        <end position="111"/>
    </location>
</feature>
<dbReference type="KEGG" id="kro:BVG79_00815"/>
<proteinExistence type="predicted"/>
<dbReference type="GO" id="GO:0016020">
    <property type="term" value="C:membrane"/>
    <property type="evidence" value="ECO:0007669"/>
    <property type="project" value="UniProtKB-SubCell"/>
</dbReference>
<dbReference type="AlphaFoldDB" id="A0A1W6NYR5"/>
<evidence type="ECO:0000256" key="4">
    <source>
        <dbReference type="ARBA" id="ARBA00023136"/>
    </source>
</evidence>
<dbReference type="SUPFAM" id="SSF103473">
    <property type="entry name" value="MFS general substrate transporter"/>
    <property type="match status" value="1"/>
</dbReference>
<evidence type="ECO:0000256" key="2">
    <source>
        <dbReference type="ARBA" id="ARBA00022692"/>
    </source>
</evidence>
<dbReference type="GO" id="GO:0022857">
    <property type="term" value="F:transmembrane transporter activity"/>
    <property type="evidence" value="ECO:0007669"/>
    <property type="project" value="InterPro"/>
</dbReference>
<dbReference type="STRING" id="92947.BVG79_00815"/>
<reference evidence="6 7" key="1">
    <citation type="submission" date="2017-02" db="EMBL/GenBank/DDBJ databases">
        <title>Ketogulonicigenium robustum SPU B003 Genome sequencing and assembly.</title>
        <authorList>
            <person name="Li Y."/>
            <person name="Liu L."/>
            <person name="Wang C."/>
            <person name="Zhang M."/>
            <person name="Zhang T."/>
            <person name="Zhang Y."/>
        </authorList>
    </citation>
    <scope>NUCLEOTIDE SEQUENCE [LARGE SCALE GENOMIC DNA]</scope>
    <source>
        <strain evidence="6 7">SPU_B003</strain>
    </source>
</reference>
<evidence type="ECO:0000313" key="6">
    <source>
        <dbReference type="EMBL" id="ARO14167.1"/>
    </source>
</evidence>
<accession>A0A1W6NYR5</accession>
<feature type="transmembrane region" description="Helical" evidence="5">
    <location>
        <begin position="12"/>
        <end position="38"/>
    </location>
</feature>
<organism evidence="6 7">
    <name type="scientific">Ketogulonicigenium robustum</name>
    <dbReference type="NCBI Taxonomy" id="92947"/>
    <lineage>
        <taxon>Bacteria</taxon>
        <taxon>Pseudomonadati</taxon>
        <taxon>Pseudomonadota</taxon>
        <taxon>Alphaproteobacteria</taxon>
        <taxon>Rhodobacterales</taxon>
        <taxon>Roseobacteraceae</taxon>
        <taxon>Ketogulonicigenium</taxon>
    </lineage>
</organism>
<evidence type="ECO:0000256" key="5">
    <source>
        <dbReference type="SAM" id="Phobius"/>
    </source>
</evidence>
<dbReference type="PANTHER" id="PTHR23514:SF13">
    <property type="entry name" value="INNER MEMBRANE PROTEIN YBJJ"/>
    <property type="match status" value="1"/>
</dbReference>
<feature type="transmembrane region" description="Helical" evidence="5">
    <location>
        <begin position="244"/>
        <end position="267"/>
    </location>
</feature>
<dbReference type="EMBL" id="CP019937">
    <property type="protein sequence ID" value="ARO14167.1"/>
    <property type="molecule type" value="Genomic_DNA"/>
</dbReference>
<keyword evidence="3 5" id="KW-1133">Transmembrane helix</keyword>
<comment type="subcellular location">
    <subcellularLocation>
        <location evidence="1">Membrane</location>
        <topology evidence="1">Multi-pass membrane protein</topology>
    </subcellularLocation>
</comment>
<feature type="transmembrane region" description="Helical" evidence="5">
    <location>
        <begin position="171"/>
        <end position="190"/>
    </location>
</feature>
<feature type="transmembrane region" description="Helical" evidence="5">
    <location>
        <begin position="279"/>
        <end position="297"/>
    </location>
</feature>
<evidence type="ECO:0000256" key="3">
    <source>
        <dbReference type="ARBA" id="ARBA00022989"/>
    </source>
</evidence>
<dbReference type="InterPro" id="IPR011701">
    <property type="entry name" value="MFS"/>
</dbReference>
<feature type="transmembrane region" description="Helical" evidence="5">
    <location>
        <begin position="213"/>
        <end position="232"/>
    </location>
</feature>
<dbReference type="PANTHER" id="PTHR23514">
    <property type="entry name" value="BYPASS OF STOP CODON PROTEIN 6"/>
    <property type="match status" value="1"/>
</dbReference>
<evidence type="ECO:0000256" key="1">
    <source>
        <dbReference type="ARBA" id="ARBA00004141"/>
    </source>
</evidence>